<dbReference type="PANTHER" id="PTHR30531:SF12">
    <property type="entry name" value="FLAGELLAR BIOSYNTHETIC PROTEIN FLHB"/>
    <property type="match status" value="1"/>
</dbReference>
<feature type="transmembrane region" description="Helical" evidence="2">
    <location>
        <begin position="83"/>
        <end position="111"/>
    </location>
</feature>
<feature type="transmembrane region" description="Helical" evidence="2">
    <location>
        <begin position="185"/>
        <end position="203"/>
    </location>
</feature>
<dbReference type="RefSeq" id="WP_160873981.1">
    <property type="nucleotide sequence ID" value="NZ_WUEK01000001.1"/>
</dbReference>
<dbReference type="InterPro" id="IPR006135">
    <property type="entry name" value="T3SS_substrate_exporter"/>
</dbReference>
<gene>
    <name evidence="3" type="primary">flhB</name>
    <name evidence="3" type="ORF">GRQ65_00205</name>
</gene>
<feature type="region of interest" description="Disordered" evidence="1">
    <location>
        <begin position="212"/>
        <end position="231"/>
    </location>
</feature>
<dbReference type="PRINTS" id="PR00950">
    <property type="entry name" value="TYPE3IMSPROT"/>
</dbReference>
<accession>A0A6L7EVD6</accession>
<dbReference type="SUPFAM" id="SSF160544">
    <property type="entry name" value="EscU C-terminal domain-like"/>
    <property type="match status" value="1"/>
</dbReference>
<feature type="compositionally biased region" description="Basic and acidic residues" evidence="1">
    <location>
        <begin position="1"/>
        <end position="22"/>
    </location>
</feature>
<proteinExistence type="predicted"/>
<evidence type="ECO:0000313" key="4">
    <source>
        <dbReference type="Proteomes" id="UP000473325"/>
    </source>
</evidence>
<evidence type="ECO:0000256" key="1">
    <source>
        <dbReference type="SAM" id="MobiDB-lite"/>
    </source>
</evidence>
<dbReference type="Gene3D" id="6.10.250.2080">
    <property type="match status" value="1"/>
</dbReference>
<feature type="region of interest" description="Disordered" evidence="1">
    <location>
        <begin position="1"/>
        <end position="26"/>
    </location>
</feature>
<dbReference type="InterPro" id="IPR029025">
    <property type="entry name" value="T3SS_substrate_exporter_C"/>
</dbReference>
<dbReference type="AlphaFoldDB" id="A0A6L7EVD6"/>
<feature type="compositionally biased region" description="Basic and acidic residues" evidence="1">
    <location>
        <begin position="214"/>
        <end position="227"/>
    </location>
</feature>
<reference evidence="3 4" key="1">
    <citation type="submission" date="2019-12" db="EMBL/GenBank/DDBJ databases">
        <authorList>
            <person name="Kun Z."/>
        </authorList>
    </citation>
    <scope>NUCLEOTIDE SEQUENCE [LARGE SCALE GENOMIC DNA]</scope>
    <source>
        <strain evidence="3 4">YIM 123512</strain>
    </source>
</reference>
<keyword evidence="3" id="KW-0282">Flagellum</keyword>
<dbReference type="GO" id="GO:0005886">
    <property type="term" value="C:plasma membrane"/>
    <property type="evidence" value="ECO:0007669"/>
    <property type="project" value="TreeGrafter"/>
</dbReference>
<feature type="transmembrane region" description="Helical" evidence="2">
    <location>
        <begin position="144"/>
        <end position="165"/>
    </location>
</feature>
<dbReference type="Proteomes" id="UP000473325">
    <property type="component" value="Unassembled WGS sequence"/>
</dbReference>
<feature type="region of interest" description="Disordered" evidence="1">
    <location>
        <begin position="343"/>
        <end position="403"/>
    </location>
</feature>
<keyword evidence="4" id="KW-1185">Reference proteome</keyword>
<evidence type="ECO:0000256" key="2">
    <source>
        <dbReference type="SAM" id="Phobius"/>
    </source>
</evidence>
<dbReference type="GO" id="GO:0009306">
    <property type="term" value="P:protein secretion"/>
    <property type="evidence" value="ECO:0007669"/>
    <property type="project" value="InterPro"/>
</dbReference>
<keyword evidence="3" id="KW-0969">Cilium</keyword>
<keyword evidence="2" id="KW-1133">Transmembrane helix</keyword>
<organism evidence="3 4">
    <name type="scientific">Nocardioides flavescens</name>
    <dbReference type="NCBI Taxonomy" id="2691959"/>
    <lineage>
        <taxon>Bacteria</taxon>
        <taxon>Bacillati</taxon>
        <taxon>Actinomycetota</taxon>
        <taxon>Actinomycetes</taxon>
        <taxon>Propionibacteriales</taxon>
        <taxon>Nocardioidaceae</taxon>
        <taxon>Nocardioides</taxon>
    </lineage>
</organism>
<feature type="transmembrane region" description="Helical" evidence="2">
    <location>
        <begin position="29"/>
        <end position="46"/>
    </location>
</feature>
<dbReference type="Gene3D" id="3.40.1690.10">
    <property type="entry name" value="secretion proteins EscU"/>
    <property type="match status" value="1"/>
</dbReference>
<feature type="compositionally biased region" description="Polar residues" evidence="1">
    <location>
        <begin position="394"/>
        <end position="403"/>
    </location>
</feature>
<sequence length="403" mass="43260">MTGEKTEKATPKKQKENRKEGQVPRTPDLGAWSALLLASMGLPWMVRHEFAALQDLFRRCLLALREPTTERALQLLADGGAHAFVSILVLGSVIMLVGVAGALAQGGFYLATKLVKPSAKKLNPVSGMKRLFGPQALWEGAKTLLKSAAVFLLVWKAVAAMVPLLGAPADPDRLLAHTADQALGLIRVIAITGLLMAVLDYLYQRHRVGKQAKMSKEDVKQEHKNSEGDPLVKSAIRSRQLAAARNRMMADVPEADVVLVNPTHVAVALRYDPAKGAPKVVARGAGAIATRIREKATEARVPLVRDVPLARALYSSTHVGQEIPAELFAAVAQVLAFVISRRTRGQHGGEHRSPRRETDVPDTSPASRRAAGARRAARSEADLPAAVPGKRAKNSSAPALTGR</sequence>
<dbReference type="PANTHER" id="PTHR30531">
    <property type="entry name" value="FLAGELLAR BIOSYNTHETIC PROTEIN FLHB"/>
    <property type="match status" value="1"/>
</dbReference>
<dbReference type="Pfam" id="PF01312">
    <property type="entry name" value="Bac_export_2"/>
    <property type="match status" value="1"/>
</dbReference>
<protein>
    <submittedName>
        <fullName evidence="3">Flagellar type III secretion system protein FlhB</fullName>
    </submittedName>
</protein>
<comment type="caution">
    <text evidence="3">The sequence shown here is derived from an EMBL/GenBank/DDBJ whole genome shotgun (WGS) entry which is preliminary data.</text>
</comment>
<keyword evidence="2" id="KW-0472">Membrane</keyword>
<evidence type="ECO:0000313" key="3">
    <source>
        <dbReference type="EMBL" id="MXG87969.1"/>
    </source>
</evidence>
<keyword evidence="2" id="KW-0812">Transmembrane</keyword>
<dbReference type="EMBL" id="WUEK01000001">
    <property type="protein sequence ID" value="MXG87969.1"/>
    <property type="molecule type" value="Genomic_DNA"/>
</dbReference>
<feature type="compositionally biased region" description="Basic and acidic residues" evidence="1">
    <location>
        <begin position="347"/>
        <end position="359"/>
    </location>
</feature>
<keyword evidence="3" id="KW-0966">Cell projection</keyword>
<name>A0A6L7EVD6_9ACTN</name>